<evidence type="ECO:0000256" key="1">
    <source>
        <dbReference type="RuleBase" id="RU363044"/>
    </source>
</evidence>
<dbReference type="GO" id="GO:0005524">
    <property type="term" value="F:ATP binding"/>
    <property type="evidence" value="ECO:0007669"/>
    <property type="project" value="UniProtKB-KW"/>
</dbReference>
<dbReference type="InterPro" id="IPR036691">
    <property type="entry name" value="Endo/exonu/phosph_ase_sf"/>
</dbReference>
<dbReference type="AlphaFoldDB" id="A0A821AJE3"/>
<dbReference type="PANTHER" id="PTHR47642:SF8">
    <property type="entry name" value="ATP-DEPENDENT DNA HELICASE"/>
    <property type="match status" value="1"/>
</dbReference>
<evidence type="ECO:0000259" key="2">
    <source>
        <dbReference type="Pfam" id="PF05970"/>
    </source>
</evidence>
<keyword evidence="1" id="KW-0067">ATP-binding</keyword>
<feature type="domain" description="Endonuclease/exonuclease/phosphatase" evidence="3">
    <location>
        <begin position="451"/>
        <end position="541"/>
    </location>
</feature>
<keyword evidence="1" id="KW-0378">Hydrolase</keyword>
<dbReference type="SUPFAM" id="SSF52540">
    <property type="entry name" value="P-loop containing nucleoside triphosphate hydrolases"/>
    <property type="match status" value="1"/>
</dbReference>
<dbReference type="CDD" id="cd18809">
    <property type="entry name" value="SF1_C_RecD"/>
    <property type="match status" value="1"/>
</dbReference>
<keyword evidence="1" id="KW-0233">DNA recombination</keyword>
<evidence type="ECO:0000313" key="5">
    <source>
        <dbReference type="Proteomes" id="UP000663851"/>
    </source>
</evidence>
<dbReference type="Pfam" id="PF05970">
    <property type="entry name" value="PIF1"/>
    <property type="match status" value="1"/>
</dbReference>
<sequence>MVGFTMFQHVDARLQQIMRIKKPFGGISVIVLGDFNQLRPVGDKYIFQFNNSYNALVDNPLYNIAKGTMTLEDINLLKSRIVSTESLEMIEDAIMVFRSNAEVDAYNTKILASLNTEGATANAYDFCVGDELASIKEKVLSNVKNLKTTETYGLPLKIDLKVGAKYMMTVNSDTEDGLVNGACGKLVMIDYEKLQKTNETVPCRIWIKFNEEKNGRKARANFHNVMRNRNIDSSLTPIEPIIRQINTKSTNFKVERKQFPIVPCEAMTIYKSQGGTYEKVVVNLKKGTTRSELYVACSRSIKASGLYLIGDFVPPKPPEHNDSVAMMFKTRRSERMIKFSLEFPEESQGERLSVIFHNVQSLNKNILDVKSDKTFLSASMINLVETWIKPSDSLEIEGFKVVHRRDCNDIRKPFGQITYLKNHLKYESIAERCEYSGKNHIEYSSIKIDDICIISVYNSPNSPFDVLKRHINEVITASKRFCENIIVVGDFNINLKIKINYKFNEYMKSFGLSLINKLNKNSTNAKTQIDYCFANVNGWKSDYFESLTSFHKPLRIRKHEIDSQLYVDENEQIRTDMPLNLEDLTLVSILFIP</sequence>
<dbReference type="InterPro" id="IPR010285">
    <property type="entry name" value="DNA_helicase_pif1-like_DEAD"/>
</dbReference>
<keyword evidence="1" id="KW-0234">DNA repair</keyword>
<dbReference type="InterPro" id="IPR027417">
    <property type="entry name" value="P-loop_NTPase"/>
</dbReference>
<comment type="cofactor">
    <cofactor evidence="1">
        <name>Mg(2+)</name>
        <dbReference type="ChEBI" id="CHEBI:18420"/>
    </cofactor>
</comment>
<dbReference type="InterPro" id="IPR051055">
    <property type="entry name" value="PIF1_helicase"/>
</dbReference>
<gene>
    <name evidence="4" type="ORF">HFQ381_LOCUS32224</name>
</gene>
<name>A0A821AJE3_9BILA</name>
<comment type="similarity">
    <text evidence="1">Belongs to the helicase family.</text>
</comment>
<dbReference type="GO" id="GO:0000723">
    <property type="term" value="P:telomere maintenance"/>
    <property type="evidence" value="ECO:0007669"/>
    <property type="project" value="InterPro"/>
</dbReference>
<accession>A0A821AJE3</accession>
<keyword evidence="1" id="KW-0227">DNA damage</keyword>
<protein>
    <recommendedName>
        <fullName evidence="1">ATP-dependent DNA helicase</fullName>
        <ecNumber evidence="1">5.6.2.3</ecNumber>
    </recommendedName>
</protein>
<dbReference type="GO" id="GO:0043139">
    <property type="term" value="F:5'-3' DNA helicase activity"/>
    <property type="evidence" value="ECO:0007669"/>
    <property type="project" value="UniProtKB-EC"/>
</dbReference>
<dbReference type="Pfam" id="PF14529">
    <property type="entry name" value="Exo_endo_phos_2"/>
    <property type="match status" value="1"/>
</dbReference>
<keyword evidence="1" id="KW-0347">Helicase</keyword>
<dbReference type="InterPro" id="IPR005135">
    <property type="entry name" value="Endo/exonuclease/phosphatase"/>
</dbReference>
<evidence type="ECO:0000259" key="3">
    <source>
        <dbReference type="Pfam" id="PF14529"/>
    </source>
</evidence>
<evidence type="ECO:0000313" key="4">
    <source>
        <dbReference type="EMBL" id="CAF4575041.1"/>
    </source>
</evidence>
<dbReference type="Proteomes" id="UP000663851">
    <property type="component" value="Unassembled WGS sequence"/>
</dbReference>
<dbReference type="PANTHER" id="PTHR47642">
    <property type="entry name" value="ATP-DEPENDENT DNA HELICASE"/>
    <property type="match status" value="1"/>
</dbReference>
<feature type="domain" description="DNA helicase Pif1-like DEAD-box helicase" evidence="2">
    <location>
        <begin position="4"/>
        <end position="44"/>
    </location>
</feature>
<proteinExistence type="inferred from homology"/>
<dbReference type="GO" id="GO:0006310">
    <property type="term" value="P:DNA recombination"/>
    <property type="evidence" value="ECO:0007669"/>
    <property type="project" value="UniProtKB-KW"/>
</dbReference>
<organism evidence="4 5">
    <name type="scientific">Rotaria socialis</name>
    <dbReference type="NCBI Taxonomy" id="392032"/>
    <lineage>
        <taxon>Eukaryota</taxon>
        <taxon>Metazoa</taxon>
        <taxon>Spiralia</taxon>
        <taxon>Gnathifera</taxon>
        <taxon>Rotifera</taxon>
        <taxon>Eurotatoria</taxon>
        <taxon>Bdelloidea</taxon>
        <taxon>Philodinida</taxon>
        <taxon>Philodinidae</taxon>
        <taxon>Rotaria</taxon>
    </lineage>
</organism>
<reference evidence="4" key="1">
    <citation type="submission" date="2021-02" db="EMBL/GenBank/DDBJ databases">
        <authorList>
            <person name="Nowell W R."/>
        </authorList>
    </citation>
    <scope>NUCLEOTIDE SEQUENCE</scope>
</reference>
<comment type="catalytic activity">
    <reaction evidence="1">
        <text>ATP + H2O = ADP + phosphate + H(+)</text>
        <dbReference type="Rhea" id="RHEA:13065"/>
        <dbReference type="ChEBI" id="CHEBI:15377"/>
        <dbReference type="ChEBI" id="CHEBI:15378"/>
        <dbReference type="ChEBI" id="CHEBI:30616"/>
        <dbReference type="ChEBI" id="CHEBI:43474"/>
        <dbReference type="ChEBI" id="CHEBI:456216"/>
        <dbReference type="EC" id="5.6.2.3"/>
    </reaction>
</comment>
<dbReference type="Gene3D" id="3.60.10.10">
    <property type="entry name" value="Endonuclease/exonuclease/phosphatase"/>
    <property type="match status" value="1"/>
</dbReference>
<dbReference type="Gene3D" id="3.40.50.300">
    <property type="entry name" value="P-loop containing nucleotide triphosphate hydrolases"/>
    <property type="match status" value="1"/>
</dbReference>
<comment type="caution">
    <text evidence="4">The sequence shown here is derived from an EMBL/GenBank/DDBJ whole genome shotgun (WGS) entry which is preliminary data.</text>
</comment>
<dbReference type="GO" id="GO:0016787">
    <property type="term" value="F:hydrolase activity"/>
    <property type="evidence" value="ECO:0007669"/>
    <property type="project" value="UniProtKB-KW"/>
</dbReference>
<keyword evidence="1" id="KW-0547">Nucleotide-binding</keyword>
<dbReference type="EC" id="5.6.2.3" evidence="1"/>
<dbReference type="EMBL" id="CAJOBO010007552">
    <property type="protein sequence ID" value="CAF4575041.1"/>
    <property type="molecule type" value="Genomic_DNA"/>
</dbReference>
<dbReference type="GO" id="GO:0006281">
    <property type="term" value="P:DNA repair"/>
    <property type="evidence" value="ECO:0007669"/>
    <property type="project" value="UniProtKB-KW"/>
</dbReference>
<dbReference type="SUPFAM" id="SSF56219">
    <property type="entry name" value="DNase I-like"/>
    <property type="match status" value="1"/>
</dbReference>